<feature type="signal peptide" evidence="3">
    <location>
        <begin position="1"/>
        <end position="24"/>
    </location>
</feature>
<dbReference type="RefSeq" id="WP_139591955.1">
    <property type="nucleotide sequence ID" value="NZ_CP040825.1"/>
</dbReference>
<evidence type="ECO:0000256" key="3">
    <source>
        <dbReference type="SAM" id="SignalP"/>
    </source>
</evidence>
<feature type="chain" id="PRO_5022924932" evidence="3">
    <location>
        <begin position="25"/>
        <end position="800"/>
    </location>
</feature>
<dbReference type="Proteomes" id="UP000305457">
    <property type="component" value="Chromosome"/>
</dbReference>
<proteinExistence type="predicted"/>
<evidence type="ECO:0000256" key="2">
    <source>
        <dbReference type="SAM" id="MobiDB-lite"/>
    </source>
</evidence>
<name>A0A5B7XUU3_9MOLU</name>
<keyword evidence="1" id="KW-0175">Coiled coil</keyword>
<evidence type="ECO:0000313" key="4">
    <source>
        <dbReference type="EMBL" id="QCZ36472.1"/>
    </source>
</evidence>
<organism evidence="4 5">
    <name type="scientific">Mycoplasma nasistruthionis</name>
    <dbReference type="NCBI Taxonomy" id="353852"/>
    <lineage>
        <taxon>Bacteria</taxon>
        <taxon>Bacillati</taxon>
        <taxon>Mycoplasmatota</taxon>
        <taxon>Mollicutes</taxon>
        <taxon>Mycoplasmataceae</taxon>
        <taxon>Mycoplasma</taxon>
    </lineage>
</organism>
<sequence>MKRIYSKLLTILLGSTAITLPTVAASCNSAKNNQDDSGKSQERNSTDVYNNFFKNLDIPVFGLSQNDITHLNQTKVYIRQYFDLLTNETYAVLQQIAANPSEYSGAAQDPTFSFGLSISKERYAESVNKIADQVIESFNVNNSISSVLYVSGITAAIRTMSQEAYNKISYLRQLMGDKFPQSLAFKINNMGQFVLMYMQGPVQISLINSQTLARLDYFIANSSSDELKAKANELKAKLSENAEAIAKVFKPYSDFVEKNLGNEISEDKLREFVNPAFELLEQHRLLINQYKSTLAYPYLELVQPTSKVQDALKYKSVNVWNYDIKYRYAAINDVPLYKNVFNSIKDLEQVVELDQASRASETSSNQPTETTNNTSGENNNSTPTAPKKSKAQILDEFKQQIETNHDTILGSSDGYVEDLVPDFVAKIKVKIGNQTRNGYISVISKKDGQFKKFAVDTEINPNNQKLLSEQFKDAKENYIIKYTWDFAPIEINGQLQGNPLVTEFISPWESQTSEEEVRKFVEAFGTFPVYYVPYNLLDFKKDADNKFSAMMINRSLPEHRFADVYWDRFFYGTSTYNLLVNVDFTGSANPYNSIFNTELVTHNLTSYFTISDEIYDSLIKANIIEMSLEQKEKIVELQTKIKEWYNQKVDYVADDYSYINIPADLITDNKITNDTKLKYLQAQIDYVEGNFDYYEASVANKAQEILTIDEELKKTDLTEEKRTELNTKKEKLLEEQKADQAKKEEFNTLKTSKLEALNTKLTEAKASLVELQKQLETINEEFNVKQAEKFENVELSFVLR</sequence>
<reference evidence="4 5" key="1">
    <citation type="submission" date="2019-06" db="EMBL/GenBank/DDBJ databases">
        <title>Mycoplasma sp. 2F1A isolated from ostrich.</title>
        <authorList>
            <person name="Spergser J."/>
        </authorList>
    </citation>
    <scope>NUCLEOTIDE SEQUENCE [LARGE SCALE GENOMIC DNA]</scope>
    <source>
        <strain evidence="4 5">2F1A</strain>
    </source>
</reference>
<feature type="compositionally biased region" description="Low complexity" evidence="2">
    <location>
        <begin position="367"/>
        <end position="384"/>
    </location>
</feature>
<evidence type="ECO:0000256" key="1">
    <source>
        <dbReference type="SAM" id="Coils"/>
    </source>
</evidence>
<dbReference type="OrthoDB" id="9812811at2"/>
<dbReference type="PROSITE" id="PS51257">
    <property type="entry name" value="PROKAR_LIPOPROTEIN"/>
    <property type="match status" value="1"/>
</dbReference>
<accession>A0A5B7XUU3</accession>
<feature type="coiled-coil region" evidence="1">
    <location>
        <begin position="715"/>
        <end position="788"/>
    </location>
</feature>
<dbReference type="AlphaFoldDB" id="A0A5B7XUU3"/>
<dbReference type="EMBL" id="CP040825">
    <property type="protein sequence ID" value="QCZ36472.1"/>
    <property type="molecule type" value="Genomic_DNA"/>
</dbReference>
<gene>
    <name evidence="4" type="ORF">FG904_00315</name>
</gene>
<evidence type="ECO:0000313" key="5">
    <source>
        <dbReference type="Proteomes" id="UP000305457"/>
    </source>
</evidence>
<dbReference type="KEGG" id="mnh:FG904_00315"/>
<feature type="region of interest" description="Disordered" evidence="2">
    <location>
        <begin position="355"/>
        <end position="390"/>
    </location>
</feature>
<feature type="compositionally biased region" description="Polar residues" evidence="2">
    <location>
        <begin position="357"/>
        <end position="366"/>
    </location>
</feature>
<protein>
    <submittedName>
        <fullName evidence="4">Uncharacterized protein</fullName>
    </submittedName>
</protein>
<keyword evidence="3" id="KW-0732">Signal</keyword>